<proteinExistence type="inferred from homology"/>
<protein>
    <recommendedName>
        <fullName evidence="7">Alkaline proteinase inhibitor/ Outer membrane lipoprotein Omp19 domain-containing protein</fullName>
    </recommendedName>
</protein>
<gene>
    <name evidence="8" type="ORF">FJU31_05600</name>
</gene>
<dbReference type="Gene3D" id="2.40.128.10">
    <property type="match status" value="1"/>
</dbReference>
<keyword evidence="4" id="KW-0481">Metalloenzyme inhibitor</keyword>
<feature type="chain" id="PRO_5046417901" description="Alkaline proteinase inhibitor/ Outer membrane lipoprotein Omp19 domain-containing protein" evidence="6">
    <location>
        <begin position="25"/>
        <end position="219"/>
    </location>
</feature>
<keyword evidence="9" id="KW-1185">Reference proteome</keyword>
<evidence type="ECO:0000256" key="2">
    <source>
        <dbReference type="ARBA" id="ARBA00022608"/>
    </source>
</evidence>
<feature type="compositionally biased region" description="Polar residues" evidence="5">
    <location>
        <begin position="56"/>
        <end position="68"/>
    </location>
</feature>
<feature type="signal peptide" evidence="6">
    <location>
        <begin position="1"/>
        <end position="24"/>
    </location>
</feature>
<evidence type="ECO:0000256" key="4">
    <source>
        <dbReference type="ARBA" id="ARBA00023215"/>
    </source>
</evidence>
<feature type="compositionally biased region" description="Basic and acidic residues" evidence="5">
    <location>
        <begin position="89"/>
        <end position="114"/>
    </location>
</feature>
<comment type="similarity">
    <text evidence="1">Belongs to the protease inhibitor I38 family.</text>
</comment>
<keyword evidence="2" id="KW-0646">Protease inhibitor</keyword>
<evidence type="ECO:0000313" key="8">
    <source>
        <dbReference type="EMBL" id="KAA9001441.1"/>
    </source>
</evidence>
<evidence type="ECO:0000256" key="6">
    <source>
        <dbReference type="SAM" id="SignalP"/>
    </source>
</evidence>
<feature type="compositionally biased region" description="Low complexity" evidence="5">
    <location>
        <begin position="74"/>
        <end position="88"/>
    </location>
</feature>
<evidence type="ECO:0000256" key="5">
    <source>
        <dbReference type="SAM" id="MobiDB-lite"/>
    </source>
</evidence>
<evidence type="ECO:0000256" key="1">
    <source>
        <dbReference type="ARBA" id="ARBA00006813"/>
    </source>
</evidence>
<sequence length="219" mass="23410">MAKLFPPYGLLALCSLCLPAAAVAQDASIGFGQDATTTQSSSSSAQTTVTTHSASGTSENRSDQTQGDSDFGNMGSMTTESTTTGSSHSESRSHGSDVEVDIGRPDNRGDDWGHDRHRGGPPINDSDLFGDWTLGQENGSSCTITLKESQWFGGYGAWVPAGCPDGFFPVNRWLLSGNQLLLTDTNNQVIGRFRPSGGGRWSGRRESDGTRIYLNPRQR</sequence>
<dbReference type="RefSeq" id="WP_150453864.1">
    <property type="nucleotide sequence ID" value="NZ_VYKI01000005.1"/>
</dbReference>
<feature type="domain" description="Alkaline proteinase inhibitor/ Outer membrane lipoprotein Omp19" evidence="7">
    <location>
        <begin position="124"/>
        <end position="214"/>
    </location>
</feature>
<organism evidence="8 9">
    <name type="scientific">Stenotrophomonas cyclobalanopsidis</name>
    <dbReference type="NCBI Taxonomy" id="2771362"/>
    <lineage>
        <taxon>Bacteria</taxon>
        <taxon>Pseudomonadati</taxon>
        <taxon>Pseudomonadota</taxon>
        <taxon>Gammaproteobacteria</taxon>
        <taxon>Lysobacterales</taxon>
        <taxon>Lysobacteraceae</taxon>
        <taxon>Stenotrophomonas</taxon>
    </lineage>
</organism>
<evidence type="ECO:0000259" key="7">
    <source>
        <dbReference type="Pfam" id="PF02974"/>
    </source>
</evidence>
<evidence type="ECO:0000256" key="3">
    <source>
        <dbReference type="ARBA" id="ARBA00022729"/>
    </source>
</evidence>
<keyword evidence="2" id="KW-0483">Metalloprotease inhibitor</keyword>
<name>A0ABQ6T2Q6_9GAMM</name>
<evidence type="ECO:0000313" key="9">
    <source>
        <dbReference type="Proteomes" id="UP000326367"/>
    </source>
</evidence>
<dbReference type="EMBL" id="VYKI01000005">
    <property type="protein sequence ID" value="KAA9001441.1"/>
    <property type="molecule type" value="Genomic_DNA"/>
</dbReference>
<dbReference type="SUPFAM" id="SSF50882">
    <property type="entry name" value="beta-Barrel protease inhibitors"/>
    <property type="match status" value="1"/>
</dbReference>
<feature type="compositionally biased region" description="Low complexity" evidence="5">
    <location>
        <begin position="33"/>
        <end position="55"/>
    </location>
</feature>
<dbReference type="InterPro" id="IPR021140">
    <property type="entry name" value="Inh/Omp19"/>
</dbReference>
<accession>A0ABQ6T2Q6</accession>
<reference evidence="8 9" key="1">
    <citation type="journal article" date="2020" name="Antonie Van Leeuwenhoek">
        <title>Stenotrophomonas cyclobalanopsidis sp. nov., isolated from the leaf spot disease of Cyclobalanopsis patelliformis.</title>
        <authorList>
            <person name="Bian D.R."/>
            <person name="Xue H."/>
            <person name="Piao C.G."/>
            <person name="Li Y."/>
        </authorList>
    </citation>
    <scope>NUCLEOTIDE SEQUENCE [LARGE SCALE GENOMIC DNA]</scope>
    <source>
        <strain evidence="8 9">TPQG1-4</strain>
    </source>
</reference>
<keyword evidence="3 6" id="KW-0732">Signal</keyword>
<feature type="region of interest" description="Disordered" evidence="5">
    <location>
        <begin position="33"/>
        <end position="124"/>
    </location>
</feature>
<dbReference type="Pfam" id="PF02974">
    <property type="entry name" value="Inh"/>
    <property type="match status" value="1"/>
</dbReference>
<dbReference type="InterPro" id="IPR016085">
    <property type="entry name" value="Protease_inh_B-barrel_dom"/>
</dbReference>
<dbReference type="Proteomes" id="UP000326367">
    <property type="component" value="Unassembled WGS sequence"/>
</dbReference>
<comment type="caution">
    <text evidence="8">The sequence shown here is derived from an EMBL/GenBank/DDBJ whole genome shotgun (WGS) entry which is preliminary data.</text>
</comment>